<proteinExistence type="inferred from homology"/>
<evidence type="ECO:0000256" key="8">
    <source>
        <dbReference type="SAM" id="SignalP"/>
    </source>
</evidence>
<dbReference type="CDD" id="cd01011">
    <property type="entry name" value="nicotinamidase"/>
    <property type="match status" value="1"/>
</dbReference>
<dbReference type="AlphaFoldDB" id="G3JG00"/>
<reference evidence="10 11" key="1">
    <citation type="journal article" date="2011" name="Genome Biol.">
        <title>Genome sequence of the insect pathogenic fungus Cordyceps militaris, a valued traditional Chinese medicine.</title>
        <authorList>
            <person name="Zheng P."/>
            <person name="Xia Y."/>
            <person name="Xiao G."/>
            <person name="Xiong C."/>
            <person name="Hu X."/>
            <person name="Zhang S."/>
            <person name="Zheng H."/>
            <person name="Huang Y."/>
            <person name="Zhou Y."/>
            <person name="Wang S."/>
            <person name="Zhao G.P."/>
            <person name="Liu X."/>
            <person name="St Leger R.J."/>
            <person name="Wang C."/>
        </authorList>
    </citation>
    <scope>NUCLEOTIDE SEQUENCE [LARGE SCALE GENOMIC DNA]</scope>
    <source>
        <strain evidence="10 11">CM01</strain>
    </source>
</reference>
<evidence type="ECO:0000256" key="7">
    <source>
        <dbReference type="ARBA" id="ARBA00043224"/>
    </source>
</evidence>
<gene>
    <name evidence="10" type="ORF">CCM_04993</name>
</gene>
<evidence type="ECO:0000256" key="6">
    <source>
        <dbReference type="ARBA" id="ARBA00039017"/>
    </source>
</evidence>
<evidence type="ECO:0000256" key="2">
    <source>
        <dbReference type="ARBA" id="ARBA00022642"/>
    </source>
</evidence>
<keyword evidence="8" id="KW-0732">Signal</keyword>
<dbReference type="GO" id="GO:0008936">
    <property type="term" value="F:nicotinamidase activity"/>
    <property type="evidence" value="ECO:0007669"/>
    <property type="project" value="UniProtKB-EC"/>
</dbReference>
<keyword evidence="4 10" id="KW-0378">Hydrolase</keyword>
<dbReference type="VEuPathDB" id="FungiDB:CCM_04993"/>
<dbReference type="PROSITE" id="PS51257">
    <property type="entry name" value="PROKAR_LIPOPROTEIN"/>
    <property type="match status" value="1"/>
</dbReference>
<evidence type="ECO:0000256" key="4">
    <source>
        <dbReference type="ARBA" id="ARBA00022801"/>
    </source>
</evidence>
<dbReference type="Pfam" id="PF00857">
    <property type="entry name" value="Isochorismatase"/>
    <property type="match status" value="1"/>
</dbReference>
<evidence type="ECO:0000313" key="10">
    <source>
        <dbReference type="EMBL" id="EGX93618.1"/>
    </source>
</evidence>
<evidence type="ECO:0000259" key="9">
    <source>
        <dbReference type="Pfam" id="PF00857"/>
    </source>
</evidence>
<feature type="domain" description="Isochorismatase-like" evidence="9">
    <location>
        <begin position="106"/>
        <end position="309"/>
    </location>
</feature>
<keyword evidence="3" id="KW-0479">Metal-binding</keyword>
<dbReference type="STRING" id="983644.G3JG00"/>
<comment type="similarity">
    <text evidence="1">Belongs to the isochorismatase family.</text>
</comment>
<dbReference type="EMBL" id="JH126401">
    <property type="protein sequence ID" value="EGX93618.1"/>
    <property type="molecule type" value="Genomic_DNA"/>
</dbReference>
<dbReference type="Gene3D" id="3.40.50.850">
    <property type="entry name" value="Isochorismatase-like"/>
    <property type="match status" value="1"/>
</dbReference>
<sequence>MPTLKATLLLVLAAVTGAAAAPAGGTGIVYSCRPGDYLCSGYPNTSIRDHDALMTCNVQGEWILSAYCNIDCCRNETREGRAPPSTSLPHAADNISLAAMTAFNPALIVVDLQEDFCPPHGSLAVPDGRSIVPLINSLLTLPFALRIATRDWHPPDHVSFAHTHPSAAPFTSCHTITHPRTGQQYTTTLWPAHCVADTPGAQLLPELDMMRVDRVLDKGRAVDREMYSAFTDPFGESDSGLGALLRREGVTDVYVVGLALDYCVRATAEDAARLGFRTVVLGDATRAVSPDTYEQVVEELKSHGIDVVLSTSPALEKHMTTTSDTEDE</sequence>
<keyword evidence="11" id="KW-1185">Reference proteome</keyword>
<dbReference type="HOGENOM" id="CLU_068979_13_0_1"/>
<evidence type="ECO:0000313" key="11">
    <source>
        <dbReference type="Proteomes" id="UP000001610"/>
    </source>
</evidence>
<name>G3JG00_CORMM</name>
<dbReference type="GO" id="GO:0046872">
    <property type="term" value="F:metal ion binding"/>
    <property type="evidence" value="ECO:0007669"/>
    <property type="project" value="UniProtKB-KW"/>
</dbReference>
<dbReference type="RefSeq" id="XP_006670201.1">
    <property type="nucleotide sequence ID" value="XM_006670138.1"/>
</dbReference>
<feature type="chain" id="PRO_5003446097" description="nicotinamidase" evidence="8">
    <location>
        <begin position="21"/>
        <end position="328"/>
    </location>
</feature>
<comment type="pathway">
    <text evidence="5">Cofactor biosynthesis; nicotinate biosynthesis; nicotinate from nicotinamide: step 1/1.</text>
</comment>
<dbReference type="PANTHER" id="PTHR11080">
    <property type="entry name" value="PYRAZINAMIDASE/NICOTINAMIDASE"/>
    <property type="match status" value="1"/>
</dbReference>
<evidence type="ECO:0000256" key="5">
    <source>
        <dbReference type="ARBA" id="ARBA00037900"/>
    </source>
</evidence>
<organism evidence="10 11">
    <name type="scientific">Cordyceps militaris (strain CM01)</name>
    <name type="common">Caterpillar fungus</name>
    <dbReference type="NCBI Taxonomy" id="983644"/>
    <lineage>
        <taxon>Eukaryota</taxon>
        <taxon>Fungi</taxon>
        <taxon>Dikarya</taxon>
        <taxon>Ascomycota</taxon>
        <taxon>Pezizomycotina</taxon>
        <taxon>Sordariomycetes</taxon>
        <taxon>Hypocreomycetidae</taxon>
        <taxon>Hypocreales</taxon>
        <taxon>Cordycipitaceae</taxon>
        <taxon>Cordyceps</taxon>
    </lineage>
</organism>
<dbReference type="OrthoDB" id="3341310at2759"/>
<dbReference type="InParanoid" id="G3JG00"/>
<dbReference type="PANTHER" id="PTHR11080:SF2">
    <property type="entry name" value="LD05707P"/>
    <property type="match status" value="1"/>
</dbReference>
<dbReference type="GeneID" id="18167013"/>
<dbReference type="FunCoup" id="G3JG00">
    <property type="interactions" value="389"/>
</dbReference>
<protein>
    <recommendedName>
        <fullName evidence="6">nicotinamidase</fullName>
        <ecNumber evidence="6">3.5.1.19</ecNumber>
    </recommendedName>
    <alternativeName>
        <fullName evidence="7">Nicotinamide deamidase</fullName>
    </alternativeName>
</protein>
<dbReference type="SUPFAM" id="SSF52499">
    <property type="entry name" value="Isochorismatase-like hydrolases"/>
    <property type="match status" value="1"/>
</dbReference>
<evidence type="ECO:0000256" key="3">
    <source>
        <dbReference type="ARBA" id="ARBA00022723"/>
    </source>
</evidence>
<dbReference type="InterPro" id="IPR052347">
    <property type="entry name" value="Isochorismatase_Nicotinamidase"/>
</dbReference>
<dbReference type="InterPro" id="IPR000868">
    <property type="entry name" value="Isochorismatase-like_dom"/>
</dbReference>
<feature type="signal peptide" evidence="8">
    <location>
        <begin position="1"/>
        <end position="20"/>
    </location>
</feature>
<dbReference type="EC" id="3.5.1.19" evidence="6"/>
<dbReference type="eggNOG" id="KOG4003">
    <property type="taxonomic scope" value="Eukaryota"/>
</dbReference>
<accession>G3JG00</accession>
<dbReference type="InterPro" id="IPR036380">
    <property type="entry name" value="Isochorismatase-like_sf"/>
</dbReference>
<dbReference type="KEGG" id="cmt:CCM_04993"/>
<evidence type="ECO:0000256" key="1">
    <source>
        <dbReference type="ARBA" id="ARBA00006336"/>
    </source>
</evidence>
<dbReference type="GO" id="GO:0019363">
    <property type="term" value="P:pyridine nucleotide biosynthetic process"/>
    <property type="evidence" value="ECO:0007669"/>
    <property type="project" value="UniProtKB-KW"/>
</dbReference>
<keyword evidence="2" id="KW-0662">Pyridine nucleotide biosynthesis</keyword>
<dbReference type="Proteomes" id="UP000001610">
    <property type="component" value="Unassembled WGS sequence"/>
</dbReference>